<keyword evidence="1" id="KW-0677">Repeat</keyword>
<name>A0A6P8ZNA8_THRPL</name>
<dbReference type="GeneID" id="117645749"/>
<feature type="repeat" description="ANK" evidence="3">
    <location>
        <begin position="139"/>
        <end position="171"/>
    </location>
</feature>
<gene>
    <name evidence="6 7" type="primary">LOC117645749</name>
</gene>
<dbReference type="PROSITE" id="PS50105">
    <property type="entry name" value="SAM_DOMAIN"/>
    <property type="match status" value="1"/>
</dbReference>
<keyword evidence="2 3" id="KW-0040">ANK repeat</keyword>
<dbReference type="SMART" id="SM00248">
    <property type="entry name" value="ANK"/>
    <property type="match status" value="4"/>
</dbReference>
<dbReference type="RefSeq" id="XP_034242029.1">
    <property type="nucleotide sequence ID" value="XM_034386138.1"/>
</dbReference>
<accession>A0A6P8ZNA8</accession>
<keyword evidence="5" id="KW-1185">Reference proteome</keyword>
<evidence type="ECO:0000259" key="4">
    <source>
        <dbReference type="PROSITE" id="PS50105"/>
    </source>
</evidence>
<evidence type="ECO:0000313" key="6">
    <source>
        <dbReference type="RefSeq" id="XP_034242029.1"/>
    </source>
</evidence>
<dbReference type="PANTHER" id="PTHR24198:SF165">
    <property type="entry name" value="ANKYRIN REPEAT-CONTAINING PROTEIN-RELATED"/>
    <property type="match status" value="1"/>
</dbReference>
<dbReference type="Pfam" id="PF00536">
    <property type="entry name" value="SAM_1"/>
    <property type="match status" value="1"/>
</dbReference>
<dbReference type="Gene3D" id="1.10.150.50">
    <property type="entry name" value="Transcription Factor, Ets-1"/>
    <property type="match status" value="1"/>
</dbReference>
<dbReference type="InterPro" id="IPR013761">
    <property type="entry name" value="SAM/pointed_sf"/>
</dbReference>
<proteinExistence type="predicted"/>
<dbReference type="RefSeq" id="XP_034242030.1">
    <property type="nucleotide sequence ID" value="XM_034386139.1"/>
</dbReference>
<organism evidence="6">
    <name type="scientific">Thrips palmi</name>
    <name type="common">Melon thrips</name>
    <dbReference type="NCBI Taxonomy" id="161013"/>
    <lineage>
        <taxon>Eukaryota</taxon>
        <taxon>Metazoa</taxon>
        <taxon>Ecdysozoa</taxon>
        <taxon>Arthropoda</taxon>
        <taxon>Hexapoda</taxon>
        <taxon>Insecta</taxon>
        <taxon>Pterygota</taxon>
        <taxon>Neoptera</taxon>
        <taxon>Paraneoptera</taxon>
        <taxon>Thysanoptera</taxon>
        <taxon>Terebrantia</taxon>
        <taxon>Thripoidea</taxon>
        <taxon>Thripidae</taxon>
        <taxon>Thrips</taxon>
    </lineage>
</organism>
<feature type="domain" description="SAM" evidence="4">
    <location>
        <begin position="229"/>
        <end position="283"/>
    </location>
</feature>
<evidence type="ECO:0000256" key="2">
    <source>
        <dbReference type="ARBA" id="ARBA00023043"/>
    </source>
</evidence>
<dbReference type="InterPro" id="IPR001660">
    <property type="entry name" value="SAM"/>
</dbReference>
<dbReference type="InterPro" id="IPR036770">
    <property type="entry name" value="Ankyrin_rpt-contain_sf"/>
</dbReference>
<dbReference type="KEGG" id="tpal:117645749"/>
<evidence type="ECO:0000313" key="5">
    <source>
        <dbReference type="Proteomes" id="UP000515158"/>
    </source>
</evidence>
<dbReference type="AlphaFoldDB" id="A0A6P8ZNA8"/>
<dbReference type="Gene3D" id="1.25.40.20">
    <property type="entry name" value="Ankyrin repeat-containing domain"/>
    <property type="match status" value="1"/>
</dbReference>
<evidence type="ECO:0000256" key="1">
    <source>
        <dbReference type="ARBA" id="ARBA00022737"/>
    </source>
</evidence>
<dbReference type="PROSITE" id="PS50088">
    <property type="entry name" value="ANK_REPEAT"/>
    <property type="match status" value="1"/>
</dbReference>
<dbReference type="PANTHER" id="PTHR24198">
    <property type="entry name" value="ANKYRIN REPEAT AND PROTEIN KINASE DOMAIN-CONTAINING PROTEIN"/>
    <property type="match status" value="1"/>
</dbReference>
<dbReference type="InterPro" id="IPR002110">
    <property type="entry name" value="Ankyrin_rpt"/>
</dbReference>
<sequence>MATAVAFPAPRAVDEDDTRWAAWISDAEAGALPLDVHTAASLGDEQVVAEALDGNPALALARNGLGWSPLMFAVWQGHEALVVLLLAAARRAGCEATDATVGRLPKSGRSLLMVASRFGHLRIAVMLCKPKSLEMRDFRGQTALFHAVRGGNEDLIRMLVSQGANVNACDNQGQTVLQLAERCRPPATCNLLKRAGAQLKVLPAVPPRPASAPNDDVPLHQQLNLASVLEGLSLQKYLPLFQVQRLDLPAFLTMNEDDLKRIGVSLLGPRRKMAMEIDRIRVLLGISSTS</sequence>
<dbReference type="OrthoDB" id="426293at2759"/>
<evidence type="ECO:0000256" key="3">
    <source>
        <dbReference type="PROSITE-ProRule" id="PRU00023"/>
    </source>
</evidence>
<dbReference type="Pfam" id="PF12796">
    <property type="entry name" value="Ank_2"/>
    <property type="match status" value="1"/>
</dbReference>
<evidence type="ECO:0000313" key="7">
    <source>
        <dbReference type="RefSeq" id="XP_034242030.1"/>
    </source>
</evidence>
<dbReference type="SUPFAM" id="SSF47769">
    <property type="entry name" value="SAM/Pointed domain"/>
    <property type="match status" value="1"/>
</dbReference>
<dbReference type="Pfam" id="PF13637">
    <property type="entry name" value="Ank_4"/>
    <property type="match status" value="1"/>
</dbReference>
<dbReference type="SUPFAM" id="SSF48403">
    <property type="entry name" value="Ankyrin repeat"/>
    <property type="match status" value="1"/>
</dbReference>
<dbReference type="PROSITE" id="PS50297">
    <property type="entry name" value="ANK_REP_REGION"/>
    <property type="match status" value="1"/>
</dbReference>
<dbReference type="Proteomes" id="UP000515158">
    <property type="component" value="Unplaced"/>
</dbReference>
<protein>
    <submittedName>
        <fullName evidence="6 7">Ankyrin repeat and SAM domain-containing protein 3-like</fullName>
    </submittedName>
</protein>
<dbReference type="SMART" id="SM00454">
    <property type="entry name" value="SAM"/>
    <property type="match status" value="1"/>
</dbReference>
<reference evidence="6 7" key="1">
    <citation type="submission" date="2025-04" db="UniProtKB">
        <authorList>
            <consortium name="RefSeq"/>
        </authorList>
    </citation>
    <scope>IDENTIFICATION</scope>
    <source>
        <tissue evidence="6 7">Total insect</tissue>
    </source>
</reference>